<organism evidence="2">
    <name type="scientific">Synechococcus sp. SB0676_bin_10</name>
    <dbReference type="NCBI Taxonomy" id="2604869"/>
    <lineage>
        <taxon>Bacteria</taxon>
        <taxon>Bacillati</taxon>
        <taxon>Cyanobacteriota</taxon>
        <taxon>Cyanophyceae</taxon>
        <taxon>Synechococcales</taxon>
        <taxon>Synechococcaceae</taxon>
        <taxon>Synechococcus</taxon>
    </lineage>
</organism>
<gene>
    <name evidence="2" type="ORF">F4162_02720</name>
</gene>
<accession>A0A6B1F9L3</accession>
<comment type="caution">
    <text evidence="2">The sequence shown here is derived from an EMBL/GenBank/DDBJ whole genome shotgun (WGS) entry which is preliminary data.</text>
</comment>
<feature type="region of interest" description="Disordered" evidence="1">
    <location>
        <begin position="1"/>
        <end position="55"/>
    </location>
</feature>
<proteinExistence type="predicted"/>
<dbReference type="AlphaFoldDB" id="A0A6B1F9L3"/>
<reference evidence="2" key="1">
    <citation type="submission" date="2019-09" db="EMBL/GenBank/DDBJ databases">
        <title>Characterisation of the sponge microbiome using genome-centric metagenomics.</title>
        <authorList>
            <person name="Engelberts J.P."/>
            <person name="Robbins S.J."/>
            <person name="De Goeij J.M."/>
            <person name="Aranda M."/>
            <person name="Bell S.C."/>
            <person name="Webster N.S."/>
        </authorList>
    </citation>
    <scope>NUCLEOTIDE SEQUENCE</scope>
    <source>
        <strain evidence="2">SB0676_bin_10</strain>
    </source>
</reference>
<evidence type="ECO:0000313" key="2">
    <source>
        <dbReference type="EMBL" id="MYG37924.1"/>
    </source>
</evidence>
<evidence type="ECO:0000256" key="1">
    <source>
        <dbReference type="SAM" id="MobiDB-lite"/>
    </source>
</evidence>
<sequence>MARPAGDGDEPKLDWSPPEPWRDGFQRSNRQTRGPGPANRRSTSTGSMEEISRQRDNLRALSDKLDRVLESLLAARS</sequence>
<name>A0A6B1F9L3_9SYNE</name>
<dbReference type="EMBL" id="VYDO01000099">
    <property type="protein sequence ID" value="MYG37924.1"/>
    <property type="molecule type" value="Genomic_DNA"/>
</dbReference>
<protein>
    <submittedName>
        <fullName evidence="2">Uncharacterized protein</fullName>
    </submittedName>
</protein>